<organism evidence="1 2">
    <name type="scientific">Capnocytophaga gingivalis</name>
    <dbReference type="NCBI Taxonomy" id="1017"/>
    <lineage>
        <taxon>Bacteria</taxon>
        <taxon>Pseudomonadati</taxon>
        <taxon>Bacteroidota</taxon>
        <taxon>Flavobacteriia</taxon>
        <taxon>Flavobacteriales</taxon>
        <taxon>Flavobacteriaceae</taxon>
        <taxon>Capnocytophaga</taxon>
    </lineage>
</organism>
<accession>A0ABU5YD66</accession>
<protein>
    <submittedName>
        <fullName evidence="1">AAA family ATPase</fullName>
    </submittedName>
</protein>
<dbReference type="Gene3D" id="3.40.50.300">
    <property type="entry name" value="P-loop containing nucleotide triphosphate hydrolases"/>
    <property type="match status" value="1"/>
</dbReference>
<dbReference type="Proteomes" id="UP001324270">
    <property type="component" value="Unassembled WGS sequence"/>
</dbReference>
<keyword evidence="2" id="KW-1185">Reference proteome</keyword>
<dbReference type="EMBL" id="JAYKBV010000038">
    <property type="protein sequence ID" value="MEB3041897.1"/>
    <property type="molecule type" value="Genomic_DNA"/>
</dbReference>
<proteinExistence type="predicted"/>
<gene>
    <name evidence="1" type="ORF">VJJ49_14535</name>
</gene>
<reference evidence="1 2" key="1">
    <citation type="submission" date="2023-12" db="EMBL/GenBank/DDBJ databases">
        <title>Genomic sequences of Capnocytophaga and Parvimonas strains.</title>
        <authorList>
            <person name="Watt R.M."/>
            <person name="Wang M."/>
            <person name="Yang T."/>
            <person name="Tong W.M."/>
        </authorList>
    </citation>
    <scope>NUCLEOTIDE SEQUENCE [LARGE SCALE GENOMIC DNA]</scope>
    <source>
        <strain evidence="1 2">CCUG 13156</strain>
    </source>
</reference>
<dbReference type="SUPFAM" id="SSF52540">
    <property type="entry name" value="P-loop containing nucleoside triphosphate hydrolases"/>
    <property type="match status" value="1"/>
</dbReference>
<evidence type="ECO:0000313" key="2">
    <source>
        <dbReference type="Proteomes" id="UP001324270"/>
    </source>
</evidence>
<name>A0ABU5YD66_9FLAO</name>
<comment type="caution">
    <text evidence="1">The sequence shown here is derived from an EMBL/GenBank/DDBJ whole genome shotgun (WGS) entry which is preliminary data.</text>
</comment>
<sequence length="623" mass="73067">MSFKLLAIRPLKGCSARFLKNLEEDRIYKFYNDYSFFENQDGKVTEIKCEDSVPENLYEKSGLDIQISALVGKNGSGKSSLLELLYASCYVIAISQKILYDEMVDVEGLKVAIFYNIGNNYYEIEITNSEVKCYNINDETKTTKENDEVLKDFFFYTIAVNYSLYGLNEKVLGNWISALFHKNDGYQTPLVINPYRREGNINVNSELHLAQTRLITNILLTDNKEILSGKEIDSVCFELDSKKYKDKKEKENIIVESSKATFDEIYEKLYKENHILEKDKEKENPHFEDLMNYILCKIKKISEVYKEYRDIAPFEGNKVSQKFLEKLVDDKSHITLKLRQVLNIIRFNLLEDKDSKWEEKENGVLHFKLKIDDFIKRIKEVNTSNPKKDELIPIGCYRFIINVKNDTKNNDSVSNINVMSSGEQHLVHTMQSVLYHILNVNSVHNSKESKNKYEYINIIFDEIELYFHPEYQRRFVFELLERLDSLKKGNHIPKIKGINILFCTHSPFILSDIPKQNVLFLGEKKDFKTFGANITTLLANSFFMENLIGEFAKNKINEVIRWITQDKEDILKTIKLIDEPILRNKLIEMYYEKFPDKEREKSEEKIRALAEQLGIEIEIKQNK</sequence>
<evidence type="ECO:0000313" key="1">
    <source>
        <dbReference type="EMBL" id="MEB3041897.1"/>
    </source>
</evidence>
<dbReference type="InterPro" id="IPR027417">
    <property type="entry name" value="P-loop_NTPase"/>
</dbReference>
<dbReference type="RefSeq" id="WP_323980364.1">
    <property type="nucleotide sequence ID" value="NZ_JAYKBV010000038.1"/>
</dbReference>